<evidence type="ECO:0000313" key="2">
    <source>
        <dbReference type="EMBL" id="TID17172.1"/>
    </source>
</evidence>
<proteinExistence type="predicted"/>
<evidence type="ECO:0000313" key="3">
    <source>
        <dbReference type="Proteomes" id="UP000298493"/>
    </source>
</evidence>
<organism evidence="2 3">
    <name type="scientific">Venturia nashicola</name>
    <dbReference type="NCBI Taxonomy" id="86259"/>
    <lineage>
        <taxon>Eukaryota</taxon>
        <taxon>Fungi</taxon>
        <taxon>Dikarya</taxon>
        <taxon>Ascomycota</taxon>
        <taxon>Pezizomycotina</taxon>
        <taxon>Dothideomycetes</taxon>
        <taxon>Pleosporomycetidae</taxon>
        <taxon>Venturiales</taxon>
        <taxon>Venturiaceae</taxon>
        <taxon>Venturia</taxon>
    </lineage>
</organism>
<dbReference type="Proteomes" id="UP000298493">
    <property type="component" value="Unassembled WGS sequence"/>
</dbReference>
<sequence>MKNCSQPNPKDEVLGLLKLRVVDQPFLVQFGLLESDLLVQHLLMQDFESADDRSEMESTANGADNKEKMRKVDLGKTVKAADPAVLK</sequence>
<name>A0A4Z1NZX6_9PEZI</name>
<comment type="caution">
    <text evidence="2">The sequence shown here is derived from an EMBL/GenBank/DDBJ whole genome shotgun (WGS) entry which is preliminary data.</text>
</comment>
<accession>A0A4Z1NZX6</accession>
<dbReference type="EMBL" id="SNSC02000017">
    <property type="protein sequence ID" value="TID17172.1"/>
    <property type="molecule type" value="Genomic_DNA"/>
</dbReference>
<keyword evidence="3" id="KW-1185">Reference proteome</keyword>
<feature type="compositionally biased region" description="Basic and acidic residues" evidence="1">
    <location>
        <begin position="64"/>
        <end position="75"/>
    </location>
</feature>
<reference evidence="2 3" key="1">
    <citation type="submission" date="2019-04" db="EMBL/GenBank/DDBJ databases">
        <title>High contiguity whole genome sequence and gene annotation resource for two Venturia nashicola isolates.</title>
        <authorList>
            <person name="Prokchorchik M."/>
            <person name="Won K."/>
            <person name="Lee Y."/>
            <person name="Choi E.D."/>
            <person name="Segonzac C."/>
            <person name="Sohn K.H."/>
        </authorList>
    </citation>
    <scope>NUCLEOTIDE SEQUENCE [LARGE SCALE GENOMIC DNA]</scope>
    <source>
        <strain evidence="2 3">PRI2</strain>
    </source>
</reference>
<evidence type="ECO:0000256" key="1">
    <source>
        <dbReference type="SAM" id="MobiDB-lite"/>
    </source>
</evidence>
<gene>
    <name evidence="2" type="ORF">E6O75_ATG09938</name>
</gene>
<feature type="region of interest" description="Disordered" evidence="1">
    <location>
        <begin position="49"/>
        <end position="75"/>
    </location>
</feature>
<dbReference type="AlphaFoldDB" id="A0A4Z1NZX6"/>
<protein>
    <submittedName>
        <fullName evidence="2">Uncharacterized protein</fullName>
    </submittedName>
</protein>